<evidence type="ECO:0000256" key="2">
    <source>
        <dbReference type="ARBA" id="ARBA00022980"/>
    </source>
</evidence>
<dbReference type="GO" id="GO:0006412">
    <property type="term" value="P:translation"/>
    <property type="evidence" value="ECO:0007669"/>
    <property type="project" value="InterPro"/>
</dbReference>
<dbReference type="InterPro" id="IPR029064">
    <property type="entry name" value="Ribosomal_eL30-like_sf"/>
</dbReference>
<keyword evidence="2 4" id="KW-0689">Ribosomal protein</keyword>
<evidence type="ECO:0000256" key="1">
    <source>
        <dbReference type="ARBA" id="ARBA00005824"/>
    </source>
</evidence>
<dbReference type="GeneID" id="25257974"/>
<evidence type="ECO:0000313" key="6">
    <source>
        <dbReference type="EMBL" id="KGG53105.1"/>
    </source>
</evidence>
<comment type="caution">
    <text evidence="6">The sequence shown here is derived from an EMBL/GenBank/DDBJ whole genome shotgun (WGS) entry which is preliminary data.</text>
</comment>
<dbReference type="EMBL" id="JMKJ01000011">
    <property type="protein sequence ID" value="KGG53105.1"/>
    <property type="molecule type" value="Genomic_DNA"/>
</dbReference>
<reference evidence="6 7" key="1">
    <citation type="submission" date="2014-04" db="EMBL/GenBank/DDBJ databases">
        <title>A new species of microsporidia sheds light on the evolution of extreme parasitism.</title>
        <authorList>
            <person name="Haag K.L."/>
            <person name="James T.Y."/>
            <person name="Larsson R."/>
            <person name="Schaer T.M."/>
            <person name="Refardt D."/>
            <person name="Pombert J.-F."/>
            <person name="Ebert D."/>
        </authorList>
    </citation>
    <scope>NUCLEOTIDE SEQUENCE [LARGE SCALE GENOMIC DNA]</scope>
    <source>
        <strain evidence="6 7">UGP3</strain>
        <tissue evidence="6">Spores</tissue>
    </source>
</reference>
<protein>
    <recommendedName>
        <fullName evidence="4">40S ribosomal protein S12</fullName>
    </recommendedName>
</protein>
<feature type="domain" description="Ribosomal protein eL8/eL30/eS12/Gadd45" evidence="5">
    <location>
        <begin position="33"/>
        <end position="123"/>
    </location>
</feature>
<dbReference type="GO" id="GO:0003735">
    <property type="term" value="F:structural constituent of ribosome"/>
    <property type="evidence" value="ECO:0007669"/>
    <property type="project" value="InterPro"/>
</dbReference>
<name>A0A098VW01_9MICR</name>
<evidence type="ECO:0000313" key="7">
    <source>
        <dbReference type="Proteomes" id="UP000029725"/>
    </source>
</evidence>
<keyword evidence="7" id="KW-1185">Reference proteome</keyword>
<gene>
    <name evidence="6" type="ORF">DI09_10p20</name>
</gene>
<evidence type="ECO:0000259" key="5">
    <source>
        <dbReference type="Pfam" id="PF01248"/>
    </source>
</evidence>
<accession>A0A098VW01</accession>
<dbReference type="Pfam" id="PF01248">
    <property type="entry name" value="Ribosomal_L7Ae"/>
    <property type="match status" value="1"/>
</dbReference>
<dbReference type="AlphaFoldDB" id="A0A098VW01"/>
<evidence type="ECO:0000256" key="4">
    <source>
        <dbReference type="RuleBase" id="RU000670"/>
    </source>
</evidence>
<comment type="similarity">
    <text evidence="1 4">Belongs to the eukaryotic ribosomal protein eS12 family.</text>
</comment>
<dbReference type="PRINTS" id="PR00972">
    <property type="entry name" value="RIBSOMALS12E"/>
</dbReference>
<dbReference type="SUPFAM" id="SSF55315">
    <property type="entry name" value="L30e-like"/>
    <property type="match status" value="1"/>
</dbReference>
<dbReference type="GO" id="GO:1990904">
    <property type="term" value="C:ribonucleoprotein complex"/>
    <property type="evidence" value="ECO:0007669"/>
    <property type="project" value="UniProtKB-KW"/>
</dbReference>
<proteinExistence type="inferred from homology"/>
<dbReference type="OrthoDB" id="1924699at2759"/>
<dbReference type="RefSeq" id="XP_013239580.1">
    <property type="nucleotide sequence ID" value="XM_013384126.1"/>
</dbReference>
<dbReference type="FunFam" id="3.30.1330.30:FF:000019">
    <property type="entry name" value="40S ribosomal protein S12"/>
    <property type="match status" value="1"/>
</dbReference>
<dbReference type="VEuPathDB" id="MicrosporidiaDB:DI09_10p20"/>
<organism evidence="6 7">
    <name type="scientific">Mitosporidium daphniae</name>
    <dbReference type="NCBI Taxonomy" id="1485682"/>
    <lineage>
        <taxon>Eukaryota</taxon>
        <taxon>Fungi</taxon>
        <taxon>Fungi incertae sedis</taxon>
        <taxon>Microsporidia</taxon>
        <taxon>Mitosporidium</taxon>
    </lineage>
</organism>
<dbReference type="GO" id="GO:0005840">
    <property type="term" value="C:ribosome"/>
    <property type="evidence" value="ECO:0007669"/>
    <property type="project" value="UniProtKB-KW"/>
</dbReference>
<dbReference type="InterPro" id="IPR004038">
    <property type="entry name" value="Ribosomal_eL8/eL30/eS12/Gad45"/>
</dbReference>
<dbReference type="HOGENOM" id="CLU_110343_1_0_1"/>
<evidence type="ECO:0000256" key="3">
    <source>
        <dbReference type="ARBA" id="ARBA00023274"/>
    </source>
</evidence>
<dbReference type="InterPro" id="IPR000530">
    <property type="entry name" value="Ribosomal_eS12"/>
</dbReference>
<keyword evidence="3 4" id="KW-0687">Ribonucleoprotein</keyword>
<dbReference type="Proteomes" id="UP000029725">
    <property type="component" value="Unassembled WGS sequence"/>
</dbReference>
<dbReference type="Gene3D" id="3.30.1330.30">
    <property type="match status" value="1"/>
</dbReference>
<sequence length="146" mass="15769">MSSEGDVSIEMSVVETTVSAEIISSMSIEEALVAVLRQSRIHNGLARGLRECVKALDRGTAHLCILAESCDEAGYVKLITALCAEHSIDLIKVPDGKKLGEWVGLCKYDDNGVAQKIVSCSSAVIRQFGEESEAMHVLVQHLKGRN</sequence>
<dbReference type="PANTHER" id="PTHR11843">
    <property type="entry name" value="40S RIBOSOMAL PROTEIN S12"/>
    <property type="match status" value="1"/>
</dbReference>